<accession>A0A1U7YQF6</accession>
<dbReference type="InterPro" id="IPR036397">
    <property type="entry name" value="RNaseH_sf"/>
</dbReference>
<organism evidence="3 4">
    <name type="scientific">Nicotiana sylvestris</name>
    <name type="common">Wood tobacco</name>
    <name type="synonym">South American tobacco</name>
    <dbReference type="NCBI Taxonomy" id="4096"/>
    <lineage>
        <taxon>Eukaryota</taxon>
        <taxon>Viridiplantae</taxon>
        <taxon>Streptophyta</taxon>
        <taxon>Embryophyta</taxon>
        <taxon>Tracheophyta</taxon>
        <taxon>Spermatophyta</taxon>
        <taxon>Magnoliopsida</taxon>
        <taxon>eudicotyledons</taxon>
        <taxon>Gunneridae</taxon>
        <taxon>Pentapetalae</taxon>
        <taxon>asterids</taxon>
        <taxon>lamiids</taxon>
        <taxon>Solanales</taxon>
        <taxon>Solanaceae</taxon>
        <taxon>Nicotianoideae</taxon>
        <taxon>Nicotianeae</taxon>
        <taxon>Nicotiana</taxon>
    </lineage>
</organism>
<dbReference type="GO" id="GO:0003676">
    <property type="term" value="F:nucleic acid binding"/>
    <property type="evidence" value="ECO:0007669"/>
    <property type="project" value="InterPro"/>
</dbReference>
<dbReference type="InterPro" id="IPR043502">
    <property type="entry name" value="DNA/RNA_pol_sf"/>
</dbReference>
<dbReference type="AlphaFoldDB" id="A0A1U7YQF6"/>
<evidence type="ECO:0000313" key="3">
    <source>
        <dbReference type="Proteomes" id="UP000189701"/>
    </source>
</evidence>
<dbReference type="PANTHER" id="PTHR48475">
    <property type="entry name" value="RIBONUCLEASE H"/>
    <property type="match status" value="1"/>
</dbReference>
<reference evidence="4" key="2">
    <citation type="submission" date="2025-08" db="UniProtKB">
        <authorList>
            <consortium name="RefSeq"/>
        </authorList>
    </citation>
    <scope>IDENTIFICATION</scope>
    <source>
        <tissue evidence="4">Leaf</tissue>
    </source>
</reference>
<dbReference type="STRING" id="4096.A0A1U7YQF6"/>
<dbReference type="Pfam" id="PF17919">
    <property type="entry name" value="RT_RNaseH_2"/>
    <property type="match status" value="1"/>
</dbReference>
<dbReference type="Pfam" id="PF17921">
    <property type="entry name" value="Integrase_H2C2"/>
    <property type="match status" value="1"/>
</dbReference>
<sequence>MSGTKPDIQVEAIKDPDIVKACKETIEDLDPVQLDNTDCTKKAYVGHNLSKPDMLGISREIAIHKLNVDPLYPPCGMKLNPEKCAFGVTSGKFLGFLVSQRRIEVNPDQIKAIDAISEILTNKKQVQNLTGRIAALSRFISRSSNRCDKFFNVLRKDHGLQWNDDCIDSLRKLKTYLSSPPLLVKADPGECLLVYLAVSEVSISAILVRENKGTQSLIYYINKTLIDAETRYPHLENLALALVIASRKLRSYFQCHPIRVVTTFPLRGILHKHELSGILSKWAIELSEHDITYQPRTAIKSQVLADFVADFSTEILPEVEQEALLTSTHTDLWVLYTDGASNASGSGPGLILKVPTGKRLQKYQSEIHKLLPKFNECHLDQIPRVQNIEADNLAKLAAATRNINKENMVTLLHSAIDHVEVHSINLTWDWRNHFVAYLQDGTLSQDKKEAKKLLVQAARYSLINGDLYKRMFGAPLAKCLGPHQTRQVLEEVHEGHCGAHMGNRTLVRCLIRVGYYWPTMKKEVVDYVRRYEQCQKYSPMIHQAGELLHSVTSPWLFIKWGMDIVGPLLAGRGKVHTLRYVSKRSSPSYGKTLYAVLASPKRSTATMDLSSSEKERLSFSKSGT</sequence>
<dbReference type="Gene3D" id="1.10.340.70">
    <property type="match status" value="1"/>
</dbReference>
<reference evidence="3" key="1">
    <citation type="journal article" date="2013" name="Genome Biol.">
        <title>Reference genomes and transcriptomes of Nicotiana sylvestris and Nicotiana tomentosiformis.</title>
        <authorList>
            <person name="Sierro N."/>
            <person name="Battey J.N."/>
            <person name="Ouadi S."/>
            <person name="Bovet L."/>
            <person name="Goepfert S."/>
            <person name="Bakaher N."/>
            <person name="Peitsch M.C."/>
            <person name="Ivanov N.V."/>
        </authorList>
    </citation>
    <scope>NUCLEOTIDE SEQUENCE [LARGE SCALE GENOMIC DNA]</scope>
</reference>
<gene>
    <name evidence="4" type="primary">LOC104249466</name>
</gene>
<keyword evidence="3" id="KW-1185">Reference proteome</keyword>
<dbReference type="InterPro" id="IPR041588">
    <property type="entry name" value="Integrase_H2C2"/>
</dbReference>
<dbReference type="InterPro" id="IPR043128">
    <property type="entry name" value="Rev_trsase/Diguanyl_cyclase"/>
</dbReference>
<dbReference type="Gene3D" id="3.30.70.270">
    <property type="match status" value="2"/>
</dbReference>
<dbReference type="PANTHER" id="PTHR48475:SF2">
    <property type="entry name" value="RIBONUCLEASE H"/>
    <property type="match status" value="1"/>
</dbReference>
<feature type="domain" description="Integrase zinc-binding" evidence="2">
    <location>
        <begin position="484"/>
        <end position="538"/>
    </location>
</feature>
<proteinExistence type="predicted"/>
<evidence type="ECO:0000259" key="1">
    <source>
        <dbReference type="Pfam" id="PF17919"/>
    </source>
</evidence>
<feature type="domain" description="Reverse transcriptase/retrotransposon-derived protein RNase H-like" evidence="1">
    <location>
        <begin position="162"/>
        <end position="260"/>
    </location>
</feature>
<dbReference type="RefSeq" id="XP_009804201.1">
    <property type="nucleotide sequence ID" value="XM_009805899.1"/>
</dbReference>
<dbReference type="InterPro" id="IPR041577">
    <property type="entry name" value="RT_RNaseH_2"/>
</dbReference>
<evidence type="ECO:0000313" key="4">
    <source>
        <dbReference type="RefSeq" id="XP_009804201.1"/>
    </source>
</evidence>
<dbReference type="Proteomes" id="UP000189701">
    <property type="component" value="Unplaced"/>
</dbReference>
<dbReference type="SUPFAM" id="SSF56672">
    <property type="entry name" value="DNA/RNA polymerases"/>
    <property type="match status" value="1"/>
</dbReference>
<name>A0A1U7YQF6_NICSY</name>
<dbReference type="Gene3D" id="3.30.420.10">
    <property type="entry name" value="Ribonuclease H-like superfamily/Ribonuclease H"/>
    <property type="match status" value="1"/>
</dbReference>
<dbReference type="OrthoDB" id="101614at2759"/>
<dbReference type="eggNOG" id="KOG0017">
    <property type="taxonomic scope" value="Eukaryota"/>
</dbReference>
<evidence type="ECO:0000259" key="2">
    <source>
        <dbReference type="Pfam" id="PF17921"/>
    </source>
</evidence>
<protein>
    <submittedName>
        <fullName evidence="4">Uncharacterized protein LOC104249466</fullName>
    </submittedName>
</protein>